<evidence type="ECO:0000259" key="2">
    <source>
        <dbReference type="Pfam" id="PF24460"/>
    </source>
</evidence>
<keyword evidence="1" id="KW-0812">Transmembrane</keyword>
<feature type="domain" description="DUF7575" evidence="2">
    <location>
        <begin position="106"/>
        <end position="132"/>
    </location>
</feature>
<dbReference type="Pfam" id="PF24460">
    <property type="entry name" value="DUF7575"/>
    <property type="match status" value="1"/>
</dbReference>
<reference evidence="3" key="2">
    <citation type="submission" date="2020-09" db="EMBL/GenBank/DDBJ databases">
        <authorList>
            <person name="Sun Q."/>
            <person name="Ohkuma M."/>
        </authorList>
    </citation>
    <scope>NUCLEOTIDE SEQUENCE</scope>
    <source>
        <strain evidence="3">JCM 16108</strain>
    </source>
</reference>
<keyword evidence="1" id="KW-1133">Transmembrane helix</keyword>
<dbReference type="OrthoDB" id="204947at2157"/>
<dbReference type="Proteomes" id="UP000614609">
    <property type="component" value="Unassembled WGS sequence"/>
</dbReference>
<evidence type="ECO:0000313" key="5">
    <source>
        <dbReference type="Proteomes" id="UP000614609"/>
    </source>
</evidence>
<name>A0A830FYN7_9EURY</name>
<evidence type="ECO:0000313" key="4">
    <source>
        <dbReference type="EMBL" id="MBP1955243.1"/>
    </source>
</evidence>
<gene>
    <name evidence="3" type="ORF">GCM10009017_17530</name>
    <name evidence="4" type="ORF">J2752_002155</name>
</gene>
<sequence length="147" mass="15906">MSVNRRGVVAAALSVIYPGIGHAYLRAWLRALGWVVLSFATAYVLVPDSLIQTYQLALANGDFGALSAATLPTEAAAALLIVRLCNVVDAYFLAVRQSTPARSASGEPTCPVCGKELDTQLDFCPWCTTELEWEYPGEENRNPDRDA</sequence>
<comment type="caution">
    <text evidence="3">The sequence shown here is derived from an EMBL/GenBank/DDBJ whole genome shotgun (WGS) entry which is preliminary data.</text>
</comment>
<evidence type="ECO:0000256" key="1">
    <source>
        <dbReference type="SAM" id="Phobius"/>
    </source>
</evidence>
<evidence type="ECO:0000313" key="3">
    <source>
        <dbReference type="EMBL" id="GGM67878.1"/>
    </source>
</evidence>
<reference evidence="4" key="3">
    <citation type="submission" date="2021-03" db="EMBL/GenBank/DDBJ databases">
        <title>Genomic Encyclopedia of Type Strains, Phase IV (KMG-IV): sequencing the most valuable type-strain genomes for metagenomic binning, comparative biology and taxonomic classification.</title>
        <authorList>
            <person name="Goeker M."/>
        </authorList>
    </citation>
    <scope>NUCLEOTIDE SEQUENCE</scope>
    <source>
        <strain evidence="4">DSM 22443</strain>
    </source>
</reference>
<keyword evidence="5" id="KW-1185">Reference proteome</keyword>
<organism evidence="3 5">
    <name type="scientific">Halarchaeum rubridurum</name>
    <dbReference type="NCBI Taxonomy" id="489911"/>
    <lineage>
        <taxon>Archaea</taxon>
        <taxon>Methanobacteriati</taxon>
        <taxon>Methanobacteriota</taxon>
        <taxon>Stenosarchaea group</taxon>
        <taxon>Halobacteria</taxon>
        <taxon>Halobacteriales</taxon>
        <taxon>Halobacteriaceae</taxon>
    </lineage>
</organism>
<dbReference type="EMBL" id="BMOO01000004">
    <property type="protein sequence ID" value="GGM67878.1"/>
    <property type="molecule type" value="Genomic_DNA"/>
</dbReference>
<dbReference type="EMBL" id="JAGGKO010000003">
    <property type="protein sequence ID" value="MBP1955243.1"/>
    <property type="molecule type" value="Genomic_DNA"/>
</dbReference>
<dbReference type="RefSeq" id="WP_188872025.1">
    <property type="nucleotide sequence ID" value="NZ_BMOO01000004.1"/>
</dbReference>
<protein>
    <submittedName>
        <fullName evidence="3">Zinc ribbon domain-containing protein</fullName>
    </submittedName>
</protein>
<dbReference type="InterPro" id="IPR055997">
    <property type="entry name" value="DUF7575"/>
</dbReference>
<dbReference type="Proteomes" id="UP000765891">
    <property type="component" value="Unassembled WGS sequence"/>
</dbReference>
<accession>A0A830FYN7</accession>
<keyword evidence="1" id="KW-0472">Membrane</keyword>
<feature type="transmembrane region" description="Helical" evidence="1">
    <location>
        <begin position="7"/>
        <end position="25"/>
    </location>
</feature>
<proteinExistence type="predicted"/>
<dbReference type="AlphaFoldDB" id="A0A830FYN7"/>
<reference evidence="3" key="1">
    <citation type="journal article" date="2014" name="Int. J. Syst. Evol. Microbiol.">
        <title>Complete genome sequence of Corynebacterium casei LMG S-19264T (=DSM 44701T), isolated from a smear-ripened cheese.</title>
        <authorList>
            <consortium name="US DOE Joint Genome Institute (JGI-PGF)"/>
            <person name="Walter F."/>
            <person name="Albersmeier A."/>
            <person name="Kalinowski J."/>
            <person name="Ruckert C."/>
        </authorList>
    </citation>
    <scope>NUCLEOTIDE SEQUENCE</scope>
    <source>
        <strain evidence="3">JCM 16108</strain>
    </source>
</reference>